<dbReference type="SUPFAM" id="SSF52058">
    <property type="entry name" value="L domain-like"/>
    <property type="match status" value="2"/>
</dbReference>
<dbReference type="NCBIfam" id="TIGR04183">
    <property type="entry name" value="Por_Secre_tail"/>
    <property type="match status" value="1"/>
</dbReference>
<organism evidence="3 4">
    <name type="scientific">Marinilabilia rubra</name>
    <dbReference type="NCBI Taxonomy" id="2162893"/>
    <lineage>
        <taxon>Bacteria</taxon>
        <taxon>Pseudomonadati</taxon>
        <taxon>Bacteroidota</taxon>
        <taxon>Bacteroidia</taxon>
        <taxon>Marinilabiliales</taxon>
        <taxon>Marinilabiliaceae</taxon>
        <taxon>Marinilabilia</taxon>
    </lineage>
</organism>
<protein>
    <recommendedName>
        <fullName evidence="2">Secretion system C-terminal sorting domain-containing protein</fullName>
    </recommendedName>
</protein>
<sequence>MKKFYFLLALFLCVSISYAQTSKTINVEQAGTLKTLLSETELSTVTNLTVTGNIDARDVKTMRDDMPLLAILDLEKTNIQYYRGSYGTDTYMTGFANQMPDYSFYNRSTNKSKVTLSSITLPNSITSIGKNAFRGCTGLSSIHSPNEIPPSVDNSTFYPSFKNTSFKIVFVPSNSVAAYNDSPDWSNFIIATDKHVTINVPTAGSMAATIINNNAGPLDSITHLKVTGNINTIDINHMNSNMKTLTFLDLTDVSITSNTFPEKAFQDKLTLNSIGLPKSLLSIGNYSFAGCTNLKDDLTLPNKLTSIGNYAFQNCSGFSGELTFPNTLISIGDYAFYNCKNISGELNLPNTITSIGHSAFVNCNSLTGNLILPDSISYIGNSVFNQCSGLTGSLTLPNTITSIGDYAFQGCSGFTGELTLPESIVSIGHSVFKDCSGLTGELTLPNTITSIGYYAFYSCSGFTGKLTLPETITSIGDRAFYNCSGLTELYMTRTLNNIGSNSFGGCKNIELIKSANPTPPTIYESTFTGIPIESCMVDVPTGSVSAYQSADYWNSFIFYNTEAIYNLDASETVCSNQLPYIFGNQELIENGTYTQRFQTSNGTDSIVKLDLTIASAYNLTEEVTTCHGELPYTFGSQELLKSGTYTETFQTVNGCDSTVTLNLTVNSVNTGIIKEENILTAQATDASYQWLNCDNGFAPIIGETNQTFIPNKNGNYAVEITENGCTDISGCFEIFFTEISENSYGAETAVYPNPTTGKVTISLGNNYPKTVSGLHDVGGNLIQKFIFKDKSEIDIDINTNPGVYFIHLQSGNQKAILKVIKK</sequence>
<gene>
    <name evidence="3" type="ORF">DDZ16_09125</name>
</gene>
<dbReference type="InterPro" id="IPR032675">
    <property type="entry name" value="LRR_dom_sf"/>
</dbReference>
<accession>A0A2U2B976</accession>
<dbReference type="PANTHER" id="PTHR45661">
    <property type="entry name" value="SURFACE ANTIGEN"/>
    <property type="match status" value="1"/>
</dbReference>
<feature type="domain" description="Secretion system C-terminal sorting" evidence="2">
    <location>
        <begin position="750"/>
        <end position="820"/>
    </location>
</feature>
<feature type="signal peptide" evidence="1">
    <location>
        <begin position="1"/>
        <end position="19"/>
    </location>
</feature>
<keyword evidence="4" id="KW-1185">Reference proteome</keyword>
<dbReference type="OrthoDB" id="1054496at2"/>
<dbReference type="InterPro" id="IPR026444">
    <property type="entry name" value="Secre_tail"/>
</dbReference>
<dbReference type="Pfam" id="PF13306">
    <property type="entry name" value="LRR_5"/>
    <property type="match status" value="3"/>
</dbReference>
<evidence type="ECO:0000259" key="2">
    <source>
        <dbReference type="Pfam" id="PF18962"/>
    </source>
</evidence>
<evidence type="ECO:0000313" key="4">
    <source>
        <dbReference type="Proteomes" id="UP000244956"/>
    </source>
</evidence>
<dbReference type="RefSeq" id="WP_109264142.1">
    <property type="nucleotide sequence ID" value="NZ_QEWP01000006.1"/>
</dbReference>
<dbReference type="Gene3D" id="3.80.10.10">
    <property type="entry name" value="Ribonuclease Inhibitor"/>
    <property type="match status" value="5"/>
</dbReference>
<dbReference type="Pfam" id="PF18962">
    <property type="entry name" value="Por_Secre_tail"/>
    <property type="match status" value="1"/>
</dbReference>
<feature type="chain" id="PRO_5015581911" description="Secretion system C-terminal sorting domain-containing protein" evidence="1">
    <location>
        <begin position="20"/>
        <end position="822"/>
    </location>
</feature>
<dbReference type="PANTHER" id="PTHR45661:SF3">
    <property type="entry name" value="IG-LIKE DOMAIN-CONTAINING PROTEIN"/>
    <property type="match status" value="1"/>
</dbReference>
<reference evidence="3 4" key="1">
    <citation type="submission" date="2018-05" db="EMBL/GenBank/DDBJ databases">
        <title>Marinilabilia rubrum sp. nov., isolated from saltern sediment.</title>
        <authorList>
            <person name="Zhang R."/>
        </authorList>
    </citation>
    <scope>NUCLEOTIDE SEQUENCE [LARGE SCALE GENOMIC DNA]</scope>
    <source>
        <strain evidence="3 4">WTE16</strain>
    </source>
</reference>
<dbReference type="InterPro" id="IPR026906">
    <property type="entry name" value="LRR_5"/>
</dbReference>
<dbReference type="InterPro" id="IPR053139">
    <property type="entry name" value="Surface_bspA-like"/>
</dbReference>
<proteinExistence type="predicted"/>
<evidence type="ECO:0000313" key="3">
    <source>
        <dbReference type="EMBL" id="PWD99602.1"/>
    </source>
</evidence>
<name>A0A2U2B976_9BACT</name>
<keyword evidence="1" id="KW-0732">Signal</keyword>
<dbReference type="AlphaFoldDB" id="A0A2U2B976"/>
<comment type="caution">
    <text evidence="3">The sequence shown here is derived from an EMBL/GenBank/DDBJ whole genome shotgun (WGS) entry which is preliminary data.</text>
</comment>
<dbReference type="Proteomes" id="UP000244956">
    <property type="component" value="Unassembled WGS sequence"/>
</dbReference>
<evidence type="ECO:0000256" key="1">
    <source>
        <dbReference type="SAM" id="SignalP"/>
    </source>
</evidence>
<dbReference type="EMBL" id="QEWP01000006">
    <property type="protein sequence ID" value="PWD99602.1"/>
    <property type="molecule type" value="Genomic_DNA"/>
</dbReference>
<dbReference type="Gene3D" id="3.40.50.12480">
    <property type="match status" value="1"/>
</dbReference>